<accession>A0A6J4RSC1</accession>
<feature type="compositionally biased region" description="Polar residues" evidence="1">
    <location>
        <begin position="35"/>
        <end position="53"/>
    </location>
</feature>
<reference evidence="3" key="1">
    <citation type="submission" date="2020-02" db="EMBL/GenBank/DDBJ databases">
        <authorList>
            <person name="Meier V. D."/>
        </authorList>
    </citation>
    <scope>NUCLEOTIDE SEQUENCE</scope>
    <source>
        <strain evidence="3">AVDCRST_MAG53</strain>
    </source>
</reference>
<protein>
    <recommendedName>
        <fullName evidence="2">LysM domain-containing protein</fullName>
    </recommendedName>
</protein>
<dbReference type="Gene3D" id="3.10.350.10">
    <property type="entry name" value="LysM domain"/>
    <property type="match status" value="1"/>
</dbReference>
<dbReference type="InterPro" id="IPR036779">
    <property type="entry name" value="LysM_dom_sf"/>
</dbReference>
<dbReference type="CDD" id="cd00118">
    <property type="entry name" value="LysM"/>
    <property type="match status" value="1"/>
</dbReference>
<dbReference type="AlphaFoldDB" id="A0A6J4RSC1"/>
<feature type="region of interest" description="Disordered" evidence="1">
    <location>
        <begin position="29"/>
        <end position="68"/>
    </location>
</feature>
<dbReference type="SUPFAM" id="SSF54106">
    <property type="entry name" value="LysM domain"/>
    <property type="match status" value="1"/>
</dbReference>
<dbReference type="Pfam" id="PF01476">
    <property type="entry name" value="LysM"/>
    <property type="match status" value="1"/>
</dbReference>
<sequence>MADRSPARFLAPLALLAAVATIYLVARPELGGGPKTSTVPTAAKSSSRPTTTAARREDRSGTTRKKAEPKVYTVKPGDVLGDISETTGVSLVDLLDYNDLQDPQSLRVGQKLKLTP</sequence>
<feature type="domain" description="LysM" evidence="2">
    <location>
        <begin position="70"/>
        <end position="114"/>
    </location>
</feature>
<dbReference type="InterPro" id="IPR018392">
    <property type="entry name" value="LysM"/>
</dbReference>
<evidence type="ECO:0000256" key="1">
    <source>
        <dbReference type="SAM" id="MobiDB-lite"/>
    </source>
</evidence>
<proteinExistence type="predicted"/>
<dbReference type="EMBL" id="CADCVR010000018">
    <property type="protein sequence ID" value="CAA9477918.1"/>
    <property type="molecule type" value="Genomic_DNA"/>
</dbReference>
<evidence type="ECO:0000259" key="2">
    <source>
        <dbReference type="PROSITE" id="PS51782"/>
    </source>
</evidence>
<organism evidence="3">
    <name type="scientific">uncultured Solirubrobacteraceae bacterium</name>
    <dbReference type="NCBI Taxonomy" id="1162706"/>
    <lineage>
        <taxon>Bacteria</taxon>
        <taxon>Bacillati</taxon>
        <taxon>Actinomycetota</taxon>
        <taxon>Thermoleophilia</taxon>
        <taxon>Solirubrobacterales</taxon>
        <taxon>Solirubrobacteraceae</taxon>
        <taxon>environmental samples</taxon>
    </lineage>
</organism>
<dbReference type="PROSITE" id="PS51782">
    <property type="entry name" value="LYSM"/>
    <property type="match status" value="1"/>
</dbReference>
<dbReference type="SMART" id="SM00257">
    <property type="entry name" value="LysM"/>
    <property type="match status" value="1"/>
</dbReference>
<name>A0A6J4RSC1_9ACTN</name>
<evidence type="ECO:0000313" key="3">
    <source>
        <dbReference type="EMBL" id="CAA9477918.1"/>
    </source>
</evidence>
<gene>
    <name evidence="3" type="ORF">AVDCRST_MAG53-454</name>
</gene>
<feature type="compositionally biased region" description="Basic and acidic residues" evidence="1">
    <location>
        <begin position="54"/>
        <end position="68"/>
    </location>
</feature>